<dbReference type="GO" id="GO:0005886">
    <property type="term" value="C:plasma membrane"/>
    <property type="evidence" value="ECO:0007669"/>
    <property type="project" value="TreeGrafter"/>
</dbReference>
<dbReference type="InterPro" id="IPR058626">
    <property type="entry name" value="MdtA-like_b-barrel"/>
</dbReference>
<dbReference type="Gene3D" id="2.40.420.20">
    <property type="match status" value="1"/>
</dbReference>
<proteinExistence type="inferred from homology"/>
<evidence type="ECO:0000259" key="5">
    <source>
        <dbReference type="Pfam" id="PF25917"/>
    </source>
</evidence>
<comment type="similarity">
    <text evidence="2">Belongs to the membrane fusion protein (MFP) (TC 8.A.1) family.</text>
</comment>
<dbReference type="InterPro" id="IPR058624">
    <property type="entry name" value="MdtA-like_HH"/>
</dbReference>
<dbReference type="FunFam" id="2.40.420.20:FF:000001">
    <property type="entry name" value="Efflux RND transporter periplasmic adaptor subunit"/>
    <property type="match status" value="1"/>
</dbReference>
<dbReference type="GO" id="GO:0030313">
    <property type="term" value="C:cell envelope"/>
    <property type="evidence" value="ECO:0007669"/>
    <property type="project" value="UniProtKB-SubCell"/>
</dbReference>
<dbReference type="Gene3D" id="2.40.30.170">
    <property type="match status" value="1"/>
</dbReference>
<dbReference type="Pfam" id="PF25876">
    <property type="entry name" value="HH_MFP_RND"/>
    <property type="match status" value="1"/>
</dbReference>
<feature type="domain" description="Multidrug resistance protein MdtA-like barrel-sandwich hybrid" evidence="5">
    <location>
        <begin position="65"/>
        <end position="203"/>
    </location>
</feature>
<dbReference type="Pfam" id="PF25967">
    <property type="entry name" value="RND-MFP_C"/>
    <property type="match status" value="1"/>
</dbReference>
<keyword evidence="3" id="KW-0732">Signal</keyword>
<feature type="domain" description="Multidrug resistance protein MdtA-like alpha-helical hairpin" evidence="4">
    <location>
        <begin position="103"/>
        <end position="171"/>
    </location>
</feature>
<dbReference type="Pfam" id="PF25917">
    <property type="entry name" value="BSH_RND"/>
    <property type="match status" value="1"/>
</dbReference>
<organism evidence="8 9">
    <name type="scientific">Paraburkholderia acidisoli</name>
    <dbReference type="NCBI Taxonomy" id="2571748"/>
    <lineage>
        <taxon>Bacteria</taxon>
        <taxon>Pseudomonadati</taxon>
        <taxon>Pseudomonadota</taxon>
        <taxon>Betaproteobacteria</taxon>
        <taxon>Burkholderiales</taxon>
        <taxon>Burkholderiaceae</taxon>
        <taxon>Paraburkholderia</taxon>
    </lineage>
</organism>
<reference evidence="8 9" key="1">
    <citation type="submission" date="2019-12" db="EMBL/GenBank/DDBJ databases">
        <title>Paraburkholderia acidiphila 7Q-K02 sp. nov and Paraburkholderia acidisoli DHF22 sp. nov., two strains isolated from forest soil.</title>
        <authorList>
            <person name="Gao Z."/>
            <person name="Qiu L."/>
        </authorList>
    </citation>
    <scope>NUCLEOTIDE SEQUENCE [LARGE SCALE GENOMIC DNA]</scope>
    <source>
        <strain evidence="8 9">DHF22</strain>
    </source>
</reference>
<dbReference type="Gene3D" id="1.10.287.470">
    <property type="entry name" value="Helix hairpin bin"/>
    <property type="match status" value="1"/>
</dbReference>
<gene>
    <name evidence="8" type="ORF">FAZ98_14580</name>
</gene>
<feature type="chain" id="PRO_5030755204" evidence="3">
    <location>
        <begin position="22"/>
        <end position="411"/>
    </location>
</feature>
<dbReference type="Pfam" id="PF25944">
    <property type="entry name" value="Beta-barrel_RND"/>
    <property type="match status" value="1"/>
</dbReference>
<dbReference type="PROSITE" id="PS51257">
    <property type="entry name" value="PROKAR_LIPOPROTEIN"/>
    <property type="match status" value="1"/>
</dbReference>
<comment type="subcellular location">
    <subcellularLocation>
        <location evidence="1">Cell envelope</location>
    </subcellularLocation>
</comment>
<dbReference type="Gene3D" id="2.40.50.100">
    <property type="match status" value="1"/>
</dbReference>
<evidence type="ECO:0000256" key="1">
    <source>
        <dbReference type="ARBA" id="ARBA00004196"/>
    </source>
</evidence>
<dbReference type="PANTHER" id="PTHR30158">
    <property type="entry name" value="ACRA/E-RELATED COMPONENT OF DRUG EFFLUX TRANSPORTER"/>
    <property type="match status" value="1"/>
</dbReference>
<feature type="domain" description="Multidrug resistance protein MdtA-like C-terminal permuted SH3" evidence="7">
    <location>
        <begin position="302"/>
        <end position="364"/>
    </location>
</feature>
<evidence type="ECO:0000256" key="3">
    <source>
        <dbReference type="SAM" id="SignalP"/>
    </source>
</evidence>
<keyword evidence="9" id="KW-1185">Reference proteome</keyword>
<protein>
    <submittedName>
        <fullName evidence="8">Efflux RND transporter periplasmic adaptor subunit</fullName>
    </submittedName>
</protein>
<sequence>MQIRLSAHCRTGVLVLTVALAACSHDKKSEQKKIQSVSVQTVKTVPYAQSVSLPGRTTSYLTSPVTPQVTGVIQKRLFTEGGVVRAGQVLYQIDPAPYQAAYDADKADLEKAQAALLSAKPIAERDRSLAAIDAISKETLEEAEATLKQDEATIDADKAALESARINLGYTRVVAPVTGTISASAYTPGALVTADQTTPLATIYSYDPMYLDVTQSSTDVLALRKKLADGSVKTDANGNAQVKITLEDGTTYAHEGTLQFAGVGVDPTTGTITLRVIVPNPEKLLLPGEYLHAVVEQGIDQNAILVPQQSVTHDQRGNATALIVDAQNKVEQRSLTLAGTADNNEWVVTNGLADGDRVVVAGSQYASVGDTVNPVPVADGAAATSDAAPAMATAAASSAASATAPAAAASN</sequence>
<dbReference type="KEGG" id="pacs:FAZ98_14580"/>
<feature type="signal peptide" evidence="3">
    <location>
        <begin position="1"/>
        <end position="21"/>
    </location>
</feature>
<dbReference type="AlphaFoldDB" id="A0A7Z2JF54"/>
<evidence type="ECO:0000259" key="6">
    <source>
        <dbReference type="Pfam" id="PF25944"/>
    </source>
</evidence>
<evidence type="ECO:0000313" key="8">
    <source>
        <dbReference type="EMBL" id="QGZ63052.1"/>
    </source>
</evidence>
<dbReference type="OrthoDB" id="9783047at2"/>
<dbReference type="InterPro" id="IPR058627">
    <property type="entry name" value="MdtA-like_C"/>
</dbReference>
<evidence type="ECO:0000256" key="2">
    <source>
        <dbReference type="ARBA" id="ARBA00009477"/>
    </source>
</evidence>
<dbReference type="InterPro" id="IPR006143">
    <property type="entry name" value="RND_pump_MFP"/>
</dbReference>
<dbReference type="GO" id="GO:0046677">
    <property type="term" value="P:response to antibiotic"/>
    <property type="evidence" value="ECO:0007669"/>
    <property type="project" value="TreeGrafter"/>
</dbReference>
<dbReference type="GO" id="GO:0015721">
    <property type="term" value="P:bile acid and bile salt transport"/>
    <property type="evidence" value="ECO:0007669"/>
    <property type="project" value="TreeGrafter"/>
</dbReference>
<evidence type="ECO:0000259" key="4">
    <source>
        <dbReference type="Pfam" id="PF25876"/>
    </source>
</evidence>
<evidence type="ECO:0000313" key="9">
    <source>
        <dbReference type="Proteomes" id="UP000433577"/>
    </source>
</evidence>
<feature type="domain" description="Multidrug resistance protein MdtA-like beta-barrel" evidence="6">
    <location>
        <begin position="208"/>
        <end position="297"/>
    </location>
</feature>
<dbReference type="EMBL" id="CP046914">
    <property type="protein sequence ID" value="QGZ63052.1"/>
    <property type="molecule type" value="Genomic_DNA"/>
</dbReference>
<dbReference type="Proteomes" id="UP000433577">
    <property type="component" value="Chromosome 2"/>
</dbReference>
<accession>A0A7Z2JF54</accession>
<name>A0A7Z2JF54_9BURK</name>
<dbReference type="PANTHER" id="PTHR30158:SF3">
    <property type="entry name" value="MULTIDRUG EFFLUX PUMP SUBUNIT ACRA-RELATED"/>
    <property type="match status" value="1"/>
</dbReference>
<dbReference type="InterPro" id="IPR058625">
    <property type="entry name" value="MdtA-like_BSH"/>
</dbReference>
<evidence type="ECO:0000259" key="7">
    <source>
        <dbReference type="Pfam" id="PF25967"/>
    </source>
</evidence>
<dbReference type="SUPFAM" id="SSF111369">
    <property type="entry name" value="HlyD-like secretion proteins"/>
    <property type="match status" value="1"/>
</dbReference>
<dbReference type="RefSeq" id="WP_158952046.1">
    <property type="nucleotide sequence ID" value="NZ_CP046914.1"/>
</dbReference>
<dbReference type="NCBIfam" id="TIGR01730">
    <property type="entry name" value="RND_mfp"/>
    <property type="match status" value="1"/>
</dbReference>
<dbReference type="GO" id="GO:0022857">
    <property type="term" value="F:transmembrane transporter activity"/>
    <property type="evidence" value="ECO:0007669"/>
    <property type="project" value="InterPro"/>
</dbReference>